<keyword evidence="1" id="KW-1133">Transmembrane helix</keyword>
<dbReference type="Proteomes" id="UP000001476">
    <property type="component" value="Chromosome"/>
</dbReference>
<dbReference type="RefSeq" id="WP_012740196.1">
    <property type="nucleotide sequence ID" value="NC_012778.1"/>
</dbReference>
<evidence type="ECO:0008006" key="4">
    <source>
        <dbReference type="Google" id="ProtNLM"/>
    </source>
</evidence>
<evidence type="ECO:0000256" key="1">
    <source>
        <dbReference type="SAM" id="Phobius"/>
    </source>
</evidence>
<reference evidence="2 3" key="1">
    <citation type="journal article" date="2009" name="Proc. Natl. Acad. Sci. U.S.A.">
        <title>Characterizing a model human gut microbiota composed of members of its two dominant bacterial phyla.</title>
        <authorList>
            <person name="Mahowald M.A."/>
            <person name="Rey F.E."/>
            <person name="Seedorf H."/>
            <person name="Turnbaugh P.J."/>
            <person name="Fulton R.S."/>
            <person name="Wollam A."/>
            <person name="Shah N."/>
            <person name="Wang C."/>
            <person name="Magrini V."/>
            <person name="Wilson R.K."/>
            <person name="Cantarel B.L."/>
            <person name="Coutinho P.M."/>
            <person name="Henrissat B."/>
            <person name="Crock L.W."/>
            <person name="Russell A."/>
            <person name="Verberkmoes N.C."/>
            <person name="Hettich R.L."/>
            <person name="Gordon J.I."/>
        </authorList>
    </citation>
    <scope>NUCLEOTIDE SEQUENCE [LARGE SCALE GENOMIC DNA]</scope>
    <source>
        <strain evidence="3">ATCC 27750 / DSM 3376 / VPI C15-48 / C15-B4</strain>
    </source>
</reference>
<dbReference type="GeneID" id="41356625"/>
<name>C4Z4S5_LACE2</name>
<keyword evidence="1" id="KW-0472">Membrane</keyword>
<dbReference type="EMBL" id="CP001104">
    <property type="protein sequence ID" value="ACR72964.1"/>
    <property type="molecule type" value="Genomic_DNA"/>
</dbReference>
<accession>C4Z4S5</accession>
<proteinExistence type="predicted"/>
<sequence>MEAALVIPLFVYATVAVIFMLHVLMVRTQVNNALYNTVRKINRYAYISESVQELSDEDKNDIFNSLKKSEDDAGICRKVITNVELVTVFIDEIGGSYAKDNYITGGNAGWVFAGTKVLDNSSTIEVKLTYRIYNPFNIFGKQGIYIQEHCLTDAWLGEDRNTYVPSEYNKGDMYVYVTENGQVFHTDIDCTYLLHQIRTASINDVSQLRNDAGAKYYKCSKCDGNSDTIYYTPYGRRYHTTSTCEVLQRNVTSIKREIAEKTMRCCIKCAENNG</sequence>
<protein>
    <recommendedName>
        <fullName evidence="4">Pilus assembly protein</fullName>
    </recommendedName>
</protein>
<organism evidence="2 3">
    <name type="scientific">Lachnospira eligens (strain ATCC 27750 / DSM 3376 / VPI C15-48 / C15-B4)</name>
    <name type="common">Eubacterium eligens</name>
    <dbReference type="NCBI Taxonomy" id="515620"/>
    <lineage>
        <taxon>Bacteria</taxon>
        <taxon>Bacillati</taxon>
        <taxon>Bacillota</taxon>
        <taxon>Clostridia</taxon>
        <taxon>Lachnospirales</taxon>
        <taxon>Lachnospiraceae</taxon>
        <taxon>Lachnospira</taxon>
    </lineage>
</organism>
<feature type="transmembrane region" description="Helical" evidence="1">
    <location>
        <begin position="6"/>
        <end position="26"/>
    </location>
</feature>
<keyword evidence="1" id="KW-0812">Transmembrane</keyword>
<dbReference type="STRING" id="515620.EUBELI_01981"/>
<keyword evidence="3" id="KW-1185">Reference proteome</keyword>
<dbReference type="AlphaFoldDB" id="C4Z4S5"/>
<gene>
    <name evidence="2" type="ordered locus">EUBELI_01981</name>
</gene>
<dbReference type="eggNOG" id="COG4961">
    <property type="taxonomic scope" value="Bacteria"/>
</dbReference>
<dbReference type="HOGENOM" id="CLU_066828_0_0_9"/>
<evidence type="ECO:0000313" key="2">
    <source>
        <dbReference type="EMBL" id="ACR72964.1"/>
    </source>
</evidence>
<dbReference type="KEGG" id="eel:EUBELI_01981"/>
<evidence type="ECO:0000313" key="3">
    <source>
        <dbReference type="Proteomes" id="UP000001476"/>
    </source>
</evidence>